<dbReference type="InterPro" id="IPR028989">
    <property type="entry name" value="RimP_N"/>
</dbReference>
<accession>A0AAJ5WWW3</accession>
<feature type="domain" description="Ribosome maturation factor RimP N-terminal" evidence="4">
    <location>
        <begin position="19"/>
        <end position="84"/>
    </location>
</feature>
<evidence type="ECO:0000313" key="6">
    <source>
        <dbReference type="EMBL" id="WEK37082.1"/>
    </source>
</evidence>
<dbReference type="SUPFAM" id="SSF75420">
    <property type="entry name" value="YhbC-like, N-terminal domain"/>
    <property type="match status" value="1"/>
</dbReference>
<dbReference type="GO" id="GO:0006412">
    <property type="term" value="P:translation"/>
    <property type="evidence" value="ECO:0007669"/>
    <property type="project" value="TreeGrafter"/>
</dbReference>
<sequence>MSTETHVQAIEKMVEALLVEDPAYFLVDIRIKPTNNVKLFLDGDQGITVEKCIQINRALYKQLEESGLFPADDFSLEVSSPGLDEPLRLQRQYNKNVGRPVEVLLTDGRKVEGKMTAVTEQGIEVEEVKYKNPVSANKARKPGKNDQLVMHQFPFDAIKSTKIQITF</sequence>
<dbReference type="InterPro" id="IPR003728">
    <property type="entry name" value="Ribosome_maturation_RimP"/>
</dbReference>
<dbReference type="InterPro" id="IPR035956">
    <property type="entry name" value="RimP_N_sf"/>
</dbReference>
<dbReference type="InterPro" id="IPR028998">
    <property type="entry name" value="RimP_C"/>
</dbReference>
<dbReference type="CDD" id="cd01734">
    <property type="entry name" value="YlxS_C"/>
    <property type="match status" value="1"/>
</dbReference>
<dbReference type="Pfam" id="PF02576">
    <property type="entry name" value="RimP_N"/>
    <property type="match status" value="1"/>
</dbReference>
<organism evidence="6 7">
    <name type="scientific">Candidatus Pseudobacter hemicellulosilyticus</name>
    <dbReference type="NCBI Taxonomy" id="3121375"/>
    <lineage>
        <taxon>Bacteria</taxon>
        <taxon>Pseudomonadati</taxon>
        <taxon>Bacteroidota</taxon>
        <taxon>Chitinophagia</taxon>
        <taxon>Chitinophagales</taxon>
        <taxon>Chitinophagaceae</taxon>
        <taxon>Pseudobacter</taxon>
    </lineage>
</organism>
<evidence type="ECO:0000259" key="5">
    <source>
        <dbReference type="Pfam" id="PF17384"/>
    </source>
</evidence>
<dbReference type="AlphaFoldDB" id="A0AAJ5WWW3"/>
<dbReference type="NCBIfam" id="NF002531">
    <property type="entry name" value="PRK02001.1"/>
    <property type="match status" value="1"/>
</dbReference>
<protein>
    <recommendedName>
        <fullName evidence="3">Ribosome maturation factor RimP</fullName>
    </recommendedName>
</protein>
<keyword evidence="2 3" id="KW-0690">Ribosome biogenesis</keyword>
<dbReference type="Proteomes" id="UP001220610">
    <property type="component" value="Chromosome"/>
</dbReference>
<evidence type="ECO:0000259" key="4">
    <source>
        <dbReference type="Pfam" id="PF02576"/>
    </source>
</evidence>
<gene>
    <name evidence="3 6" type="primary">rimP</name>
    <name evidence="6" type="ORF">P0Y53_06175</name>
</gene>
<dbReference type="HAMAP" id="MF_01077">
    <property type="entry name" value="RimP"/>
    <property type="match status" value="1"/>
</dbReference>
<evidence type="ECO:0000256" key="1">
    <source>
        <dbReference type="ARBA" id="ARBA00022490"/>
    </source>
</evidence>
<dbReference type="Gene3D" id="3.30.300.70">
    <property type="entry name" value="RimP-like superfamily, N-terminal"/>
    <property type="match status" value="1"/>
</dbReference>
<name>A0AAJ5WWW3_9BACT</name>
<comment type="subcellular location">
    <subcellularLocation>
        <location evidence="3">Cytoplasm</location>
    </subcellularLocation>
</comment>
<dbReference type="PANTHER" id="PTHR33867:SF1">
    <property type="entry name" value="RIBOSOME MATURATION FACTOR RIMP"/>
    <property type="match status" value="1"/>
</dbReference>
<dbReference type="GO" id="GO:0005829">
    <property type="term" value="C:cytosol"/>
    <property type="evidence" value="ECO:0007669"/>
    <property type="project" value="TreeGrafter"/>
</dbReference>
<evidence type="ECO:0000313" key="7">
    <source>
        <dbReference type="Proteomes" id="UP001220610"/>
    </source>
</evidence>
<reference evidence="6" key="1">
    <citation type="submission" date="2023-03" db="EMBL/GenBank/DDBJ databases">
        <title>Andean soil-derived lignocellulolytic bacterial consortium as a source of novel taxa and putative plastic-active enzymes.</title>
        <authorList>
            <person name="Diaz-Garcia L."/>
            <person name="Chuvochina M."/>
            <person name="Feuerriegel G."/>
            <person name="Bunk B."/>
            <person name="Sproer C."/>
            <person name="Streit W.R."/>
            <person name="Rodriguez L.M."/>
            <person name="Overmann J."/>
            <person name="Jimenez D.J."/>
        </authorList>
    </citation>
    <scope>NUCLEOTIDE SEQUENCE</scope>
    <source>
        <strain evidence="6">MAG 7</strain>
    </source>
</reference>
<dbReference type="GO" id="GO:0000028">
    <property type="term" value="P:ribosomal small subunit assembly"/>
    <property type="evidence" value="ECO:0007669"/>
    <property type="project" value="TreeGrafter"/>
</dbReference>
<proteinExistence type="inferred from homology"/>
<dbReference type="PANTHER" id="PTHR33867">
    <property type="entry name" value="RIBOSOME MATURATION FACTOR RIMP"/>
    <property type="match status" value="1"/>
</dbReference>
<comment type="function">
    <text evidence="3">Required for maturation of 30S ribosomal subunits.</text>
</comment>
<feature type="domain" description="Ribosome maturation factor RimP C-terminal" evidence="5">
    <location>
        <begin position="87"/>
        <end position="167"/>
    </location>
</feature>
<keyword evidence="1 3" id="KW-0963">Cytoplasm</keyword>
<evidence type="ECO:0000256" key="3">
    <source>
        <dbReference type="HAMAP-Rule" id="MF_01077"/>
    </source>
</evidence>
<evidence type="ECO:0000256" key="2">
    <source>
        <dbReference type="ARBA" id="ARBA00022517"/>
    </source>
</evidence>
<dbReference type="Pfam" id="PF17384">
    <property type="entry name" value="DUF150_C"/>
    <property type="match status" value="1"/>
</dbReference>
<comment type="similarity">
    <text evidence="3">Belongs to the RimP family.</text>
</comment>
<dbReference type="EMBL" id="CP119311">
    <property type="protein sequence ID" value="WEK37082.1"/>
    <property type="molecule type" value="Genomic_DNA"/>
</dbReference>